<keyword evidence="6" id="KW-0547">Nucleotide-binding</keyword>
<evidence type="ECO:0000256" key="9">
    <source>
        <dbReference type="ARBA" id="ARBA00023136"/>
    </source>
</evidence>
<keyword evidence="5 12" id="KW-0812">Transmembrane</keyword>
<evidence type="ECO:0000256" key="8">
    <source>
        <dbReference type="ARBA" id="ARBA00022989"/>
    </source>
</evidence>
<accession>A0A4P9ZCU5</accession>
<evidence type="ECO:0000256" key="5">
    <source>
        <dbReference type="ARBA" id="ARBA00022692"/>
    </source>
</evidence>
<feature type="transmembrane region" description="Helical" evidence="12">
    <location>
        <begin position="848"/>
        <end position="881"/>
    </location>
</feature>
<dbReference type="GO" id="GO:0005524">
    <property type="term" value="F:ATP binding"/>
    <property type="evidence" value="ECO:0007669"/>
    <property type="project" value="UniProtKB-KW"/>
</dbReference>
<keyword evidence="7" id="KW-0067">ATP-binding</keyword>
<dbReference type="PANTHER" id="PTHR24223:SF456">
    <property type="entry name" value="MULTIDRUG RESISTANCE-ASSOCIATED PROTEIN LETHAL(2)03659"/>
    <property type="match status" value="1"/>
</dbReference>
<proteinExistence type="inferred from homology"/>
<comment type="similarity">
    <text evidence="2">Belongs to the ABC transporter superfamily. ABCC family. Conjugate transporter (TC 3.A.1.208) subfamily.</text>
</comment>
<dbReference type="SUPFAM" id="SSF52540">
    <property type="entry name" value="P-loop containing nucleoside triphosphate hydrolases"/>
    <property type="match status" value="2"/>
</dbReference>
<keyword evidence="9 12" id="KW-0472">Membrane</keyword>
<dbReference type="Pfam" id="PF00005">
    <property type="entry name" value="ABC_tran"/>
    <property type="match status" value="2"/>
</dbReference>
<dbReference type="Gene3D" id="1.20.1560.10">
    <property type="entry name" value="ABC transporter type 1, transmembrane domain"/>
    <property type="match status" value="2"/>
</dbReference>
<dbReference type="PROSITE" id="PS50893">
    <property type="entry name" value="ABC_TRANSPORTER_2"/>
    <property type="match status" value="2"/>
</dbReference>
<dbReference type="GO" id="GO:0008559">
    <property type="term" value="F:ABC-type xenobiotic transporter activity"/>
    <property type="evidence" value="ECO:0007669"/>
    <property type="project" value="TreeGrafter"/>
</dbReference>
<evidence type="ECO:0000256" key="7">
    <source>
        <dbReference type="ARBA" id="ARBA00022840"/>
    </source>
</evidence>
<feature type="transmembrane region" description="Helical" evidence="12">
    <location>
        <begin position="205"/>
        <end position="224"/>
    </location>
</feature>
<dbReference type="GO" id="GO:0005886">
    <property type="term" value="C:plasma membrane"/>
    <property type="evidence" value="ECO:0007669"/>
    <property type="project" value="UniProtKB-SubCell"/>
</dbReference>
<feature type="transmembrane region" description="Helical" evidence="12">
    <location>
        <begin position="789"/>
        <end position="808"/>
    </location>
</feature>
<comment type="subcellular location">
    <subcellularLocation>
        <location evidence="1">Cell membrane</location>
        <topology evidence="1">Multi-pass membrane protein</topology>
    </subcellularLocation>
</comment>
<evidence type="ECO:0000256" key="11">
    <source>
        <dbReference type="SAM" id="MobiDB-lite"/>
    </source>
</evidence>
<feature type="transmembrane region" description="Helical" evidence="12">
    <location>
        <begin position="309"/>
        <end position="331"/>
    </location>
</feature>
<keyword evidence="15" id="KW-0378">Hydrolase</keyword>
<keyword evidence="4" id="KW-1003">Cell membrane</keyword>
<evidence type="ECO:0000256" key="6">
    <source>
        <dbReference type="ARBA" id="ARBA00022741"/>
    </source>
</evidence>
<evidence type="ECO:0000256" key="12">
    <source>
        <dbReference type="SAM" id="Phobius"/>
    </source>
</evidence>
<keyword evidence="10" id="KW-0325">Glycoprotein</keyword>
<dbReference type="Proteomes" id="UP000268321">
    <property type="component" value="Unassembled WGS sequence"/>
</dbReference>
<feature type="transmembrane region" description="Helical" evidence="12">
    <location>
        <begin position="430"/>
        <end position="451"/>
    </location>
</feature>
<dbReference type="InterPro" id="IPR003593">
    <property type="entry name" value="AAA+_ATPase"/>
</dbReference>
<dbReference type="InterPro" id="IPR003439">
    <property type="entry name" value="ABC_transporter-like_ATP-bd"/>
</dbReference>
<dbReference type="InterPro" id="IPR036640">
    <property type="entry name" value="ABC1_TM_sf"/>
</dbReference>
<dbReference type="InterPro" id="IPR050173">
    <property type="entry name" value="ABC_transporter_C-like"/>
</dbReference>
<evidence type="ECO:0000256" key="10">
    <source>
        <dbReference type="ARBA" id="ARBA00023180"/>
    </source>
</evidence>
<reference evidence="16" key="1">
    <citation type="journal article" date="2018" name="Nat. Microbiol.">
        <title>Leveraging single-cell genomics to expand the fungal tree of life.</title>
        <authorList>
            <person name="Ahrendt S.R."/>
            <person name="Quandt C.A."/>
            <person name="Ciobanu D."/>
            <person name="Clum A."/>
            <person name="Salamov A."/>
            <person name="Andreopoulos B."/>
            <person name="Cheng J.F."/>
            <person name="Woyke T."/>
            <person name="Pelin A."/>
            <person name="Henrissat B."/>
            <person name="Reynolds N.K."/>
            <person name="Benny G.L."/>
            <person name="Smith M.E."/>
            <person name="James T.Y."/>
            <person name="Grigoriev I.V."/>
        </authorList>
    </citation>
    <scope>NUCLEOTIDE SEQUENCE [LARGE SCALE GENOMIC DNA]</scope>
    <source>
        <strain evidence="16">Baker2002</strain>
    </source>
</reference>
<feature type="domain" description="ABC transmembrane type-1" evidence="14">
    <location>
        <begin position="803"/>
        <end position="904"/>
    </location>
</feature>
<dbReference type="InterPro" id="IPR011527">
    <property type="entry name" value="ABC1_TM_dom"/>
</dbReference>
<keyword evidence="16" id="KW-1185">Reference proteome</keyword>
<evidence type="ECO:0000256" key="3">
    <source>
        <dbReference type="ARBA" id="ARBA00022448"/>
    </source>
</evidence>
<keyword evidence="3" id="KW-0813">Transport</keyword>
<gene>
    <name evidence="15" type="ORF">METBISCDRAFT_27198</name>
</gene>
<dbReference type="FunFam" id="3.40.50.300:FF:002145">
    <property type="entry name" value="ABC transporter (MsbA subfamily)"/>
    <property type="match status" value="1"/>
</dbReference>
<protein>
    <submittedName>
        <fullName evidence="15">P-loop containing nucleoside triphosphate hydrolase protein</fullName>
    </submittedName>
</protein>
<feature type="transmembrane region" description="Helical" evidence="12">
    <location>
        <begin position="337"/>
        <end position="356"/>
    </location>
</feature>
<feature type="region of interest" description="Disordered" evidence="11">
    <location>
        <begin position="1"/>
        <end position="51"/>
    </location>
</feature>
<feature type="transmembrane region" description="Helical" evidence="12">
    <location>
        <begin position="921"/>
        <end position="940"/>
    </location>
</feature>
<dbReference type="InterPro" id="IPR017871">
    <property type="entry name" value="ABC_transporter-like_CS"/>
</dbReference>
<feature type="transmembrane region" description="Helical" evidence="12">
    <location>
        <begin position="757"/>
        <end position="777"/>
    </location>
</feature>
<dbReference type="Gene3D" id="3.40.50.300">
    <property type="entry name" value="P-loop containing nucleotide triphosphate hydrolases"/>
    <property type="match status" value="2"/>
</dbReference>
<dbReference type="CDD" id="cd03244">
    <property type="entry name" value="ABCC_MRP_domain2"/>
    <property type="match status" value="1"/>
</dbReference>
<sequence>MSNNGPDSAVQERNNSYNSYTPRSSTGNLVPGRPYCPSTDNEFSSGGSDKSSTCVGNILVALSAEAYDKHSEKKMHVTTSTMKVRTDRTGVSQKELRNETRMFIFLFSKKVPVVPTPEKRRLYPWKIANPLNMMVFFWIWSILKKGYKRTLVSDDLKAEQMHKRYRENLHALLKNPGDNDNDNNGGGTQWPMWAASYALFLKFRIPYSLSCLFLACSLKLINFVEYKYFGLVDSYAEGIGSNFCVMVLIFINGLLINHFFHNAMVVGASVKFILTKDALLKSFRLLARSKNKFNTVRITSLMSTDLLRINLAIGFQPLVLCFPIPVVIAVVLLLRSIGLFVLAFLMCLLFTSKLFFTRETVFKYTDERISYAYRKNIFQLREQEMKYMFTIKVIRNLITAYAVTLPTLLSMVLFVTMWATGTRQSAGEVFSTFSLFFILAQAIMLLPIALATGADATIGFRCCNEFLSADEFSADWDDALSDGTSLISARMPARLRHACFEWEQFHETNDQLNAVAGEEHVPDDTGIKKAFGGLRDITFTIQCGELVLITGMIGSGKLSLLSALAGFMKLANPGEGILAVHDDLLLCLSPWIQNASVHNNILFGRLMDRRKNDAVVSACCLGDDLQQLLTLSGGQKARIALARAVYHGCGVMLFDDVLSVVDARVGRQIISSLFEGLLADCARIIFLNSDGTIDLGSAAELSERNAGFHALFEYSNEQTSASDEREPRNGDVNYFNEDIAPSGMCLLPNAKNVYKSFILFGAGVFGLCVVPVFLFLIERKFRDMLDHTYVAVYVALALLTLLLNLKAVEKVLQTLMSFMEINPFDRLMNRITKDTNSLDNDLGEQLRLFIFPLAIIIGIMVVCICYLPWFAIAVLFLALVFVFFTDLYSGLCREVKRLEAVQRSVNETYFLLIATQRWLCVYLYTTAAVFALIICMLCVTDQFKISASSTGLLLNYVIQIVVLLSLTVRAMMQMEREMNSEAAYEKSEFTTPPEWLFTGYIQFNDVSMRYRPKLPLVLKDLNIGVYQGEKLCICGRTGAGKSSIMTGLYRLSELEAGYIFIDGMDISRLGLRDLRSKLLIIPQDPVLFKGTIRKNLDPFGQYEDEALWDVGRRSGFVPEHDVLARVKQMRLVGGKYTALHKYHLDQVVDDDGTNSSLGERQLIALARAHVPSLKELILDVATASEFAPSTVLCIAHPLKTILHYDGILVMDQGRVAHKGTPWSLYQQNGLLRQMCDEVHITADGLRRLSTSD</sequence>
<dbReference type="PROSITE" id="PS00211">
    <property type="entry name" value="ABC_TRANSPORTER_1"/>
    <property type="match status" value="1"/>
</dbReference>
<evidence type="ECO:0000313" key="15">
    <source>
        <dbReference type="EMBL" id="RKP30724.1"/>
    </source>
</evidence>
<feature type="compositionally biased region" description="Polar residues" evidence="11">
    <location>
        <begin position="38"/>
        <end position="51"/>
    </location>
</feature>
<feature type="transmembrane region" description="Helical" evidence="12">
    <location>
        <begin position="239"/>
        <end position="260"/>
    </location>
</feature>
<dbReference type="Pfam" id="PF00664">
    <property type="entry name" value="ABC_membrane"/>
    <property type="match status" value="1"/>
</dbReference>
<dbReference type="AlphaFoldDB" id="A0A4P9ZCU5"/>
<evidence type="ECO:0000259" key="14">
    <source>
        <dbReference type="PROSITE" id="PS50929"/>
    </source>
</evidence>
<evidence type="ECO:0000256" key="2">
    <source>
        <dbReference type="ARBA" id="ARBA00009726"/>
    </source>
</evidence>
<organism evidence="15 16">
    <name type="scientific">Metschnikowia bicuspidata</name>
    <dbReference type="NCBI Taxonomy" id="27322"/>
    <lineage>
        <taxon>Eukaryota</taxon>
        <taxon>Fungi</taxon>
        <taxon>Dikarya</taxon>
        <taxon>Ascomycota</taxon>
        <taxon>Saccharomycotina</taxon>
        <taxon>Pichiomycetes</taxon>
        <taxon>Metschnikowiaceae</taxon>
        <taxon>Metschnikowia</taxon>
    </lineage>
</organism>
<evidence type="ECO:0000256" key="1">
    <source>
        <dbReference type="ARBA" id="ARBA00004651"/>
    </source>
</evidence>
<dbReference type="EMBL" id="ML004453">
    <property type="protein sequence ID" value="RKP30724.1"/>
    <property type="molecule type" value="Genomic_DNA"/>
</dbReference>
<name>A0A4P9ZCU5_9ASCO</name>
<feature type="domain" description="ABC transporter" evidence="13">
    <location>
        <begin position="519"/>
        <end position="740"/>
    </location>
</feature>
<evidence type="ECO:0000256" key="4">
    <source>
        <dbReference type="ARBA" id="ARBA00022475"/>
    </source>
</evidence>
<dbReference type="SUPFAM" id="SSF90123">
    <property type="entry name" value="ABC transporter transmembrane region"/>
    <property type="match status" value="2"/>
</dbReference>
<feature type="transmembrane region" description="Helical" evidence="12">
    <location>
        <begin position="393"/>
        <end position="418"/>
    </location>
</feature>
<evidence type="ECO:0000259" key="13">
    <source>
        <dbReference type="PROSITE" id="PS50893"/>
    </source>
</evidence>
<dbReference type="GO" id="GO:0016887">
    <property type="term" value="F:ATP hydrolysis activity"/>
    <property type="evidence" value="ECO:0007669"/>
    <property type="project" value="InterPro"/>
</dbReference>
<dbReference type="PANTHER" id="PTHR24223">
    <property type="entry name" value="ATP-BINDING CASSETTE SUB-FAMILY C"/>
    <property type="match status" value="1"/>
</dbReference>
<evidence type="ECO:0000313" key="16">
    <source>
        <dbReference type="Proteomes" id="UP000268321"/>
    </source>
</evidence>
<dbReference type="OrthoDB" id="6500128at2759"/>
<dbReference type="SMART" id="SM00382">
    <property type="entry name" value="AAA"/>
    <property type="match status" value="2"/>
</dbReference>
<feature type="transmembrane region" description="Helical" evidence="12">
    <location>
        <begin position="952"/>
        <end position="972"/>
    </location>
</feature>
<feature type="compositionally biased region" description="Polar residues" evidence="11">
    <location>
        <begin position="1"/>
        <end position="28"/>
    </location>
</feature>
<keyword evidence="8 12" id="KW-1133">Transmembrane helix</keyword>
<dbReference type="PROSITE" id="PS50929">
    <property type="entry name" value="ABC_TM1F"/>
    <property type="match status" value="1"/>
</dbReference>
<dbReference type="InterPro" id="IPR027417">
    <property type="entry name" value="P-loop_NTPase"/>
</dbReference>
<feature type="domain" description="ABC transporter" evidence="13">
    <location>
        <begin position="1001"/>
        <end position="1237"/>
    </location>
</feature>